<evidence type="ECO:0000256" key="8">
    <source>
        <dbReference type="ARBA" id="ARBA00049551"/>
    </source>
</evidence>
<dbReference type="AlphaFoldDB" id="A0A9E7V4F7"/>
<evidence type="ECO:0000256" key="4">
    <source>
        <dbReference type="ARBA" id="ARBA00022448"/>
    </source>
</evidence>
<keyword evidence="4 9" id="KW-0813">Transport</keyword>
<keyword evidence="5 9" id="KW-0812">Transmembrane</keyword>
<evidence type="ECO:0000256" key="3">
    <source>
        <dbReference type="ARBA" id="ARBA00021007"/>
    </source>
</evidence>
<dbReference type="PANTHER" id="PTHR11058:SF9">
    <property type="entry name" value="NADH-UBIQUINONE OXIDOREDUCTASE CHAIN 3"/>
    <property type="match status" value="1"/>
</dbReference>
<dbReference type="Gene3D" id="1.20.58.1610">
    <property type="entry name" value="NADH:ubiquinone/plastoquinone oxidoreductase, chain 3"/>
    <property type="match status" value="1"/>
</dbReference>
<keyword evidence="9" id="KW-0249">Electron transport</keyword>
<evidence type="ECO:0000256" key="2">
    <source>
        <dbReference type="ARBA" id="ARBA00008472"/>
    </source>
</evidence>
<reference evidence="10" key="1">
    <citation type="journal article" date="2022" name="Polar Biol.">
        <title>Mitochondrial genomes provide insight into interfamilial relationships within Pycnogonida.</title>
        <authorList>
            <person name="Zehnpfennig J.R."/>
            <person name="Varney R.M."/>
            <person name="Halanych K.M."/>
            <person name="Mahon A.R."/>
        </authorList>
    </citation>
    <scope>NUCLEOTIDE SEQUENCE</scope>
</reference>
<organism evidence="10">
    <name type="scientific">Ammothea calmani</name>
    <dbReference type="NCBI Taxonomy" id="648470"/>
    <lineage>
        <taxon>Eukaryota</taxon>
        <taxon>Metazoa</taxon>
        <taxon>Ecdysozoa</taxon>
        <taxon>Arthropoda</taxon>
        <taxon>Chelicerata</taxon>
        <taxon>Pycnogonida</taxon>
        <taxon>Pantopoda</taxon>
        <taxon>Ammotheidae</taxon>
        <taxon>Ammothea</taxon>
    </lineage>
</organism>
<dbReference type="InterPro" id="IPR000440">
    <property type="entry name" value="NADH_UbQ/plastoQ_OxRdtase_su3"/>
</dbReference>
<dbReference type="InterPro" id="IPR038430">
    <property type="entry name" value="NDAH_ubi_oxred_su3_sf"/>
</dbReference>
<keyword evidence="9" id="KW-0520">NAD</keyword>
<evidence type="ECO:0000256" key="5">
    <source>
        <dbReference type="ARBA" id="ARBA00022692"/>
    </source>
</evidence>
<evidence type="ECO:0000256" key="1">
    <source>
        <dbReference type="ARBA" id="ARBA00004370"/>
    </source>
</evidence>
<dbReference type="Pfam" id="PF00507">
    <property type="entry name" value="Oxidored_q4"/>
    <property type="match status" value="1"/>
</dbReference>
<comment type="catalytic activity">
    <reaction evidence="8 9">
        <text>a ubiquinone + NADH + 5 H(+)(in) = a ubiquinol + NAD(+) + 4 H(+)(out)</text>
        <dbReference type="Rhea" id="RHEA:29091"/>
        <dbReference type="Rhea" id="RHEA-COMP:9565"/>
        <dbReference type="Rhea" id="RHEA-COMP:9566"/>
        <dbReference type="ChEBI" id="CHEBI:15378"/>
        <dbReference type="ChEBI" id="CHEBI:16389"/>
        <dbReference type="ChEBI" id="CHEBI:17976"/>
        <dbReference type="ChEBI" id="CHEBI:57540"/>
        <dbReference type="ChEBI" id="CHEBI:57945"/>
        <dbReference type="EC" id="7.1.1.2"/>
    </reaction>
</comment>
<keyword evidence="9" id="KW-0830">Ubiquinone</keyword>
<comment type="subcellular location">
    <subcellularLocation>
        <location evidence="1">Membrane</location>
    </subcellularLocation>
    <subcellularLocation>
        <location evidence="9">Mitochondrion membrane</location>
        <topology evidence="9">Multi-pass membrane protein</topology>
    </subcellularLocation>
</comment>
<evidence type="ECO:0000256" key="9">
    <source>
        <dbReference type="RuleBase" id="RU003640"/>
    </source>
</evidence>
<keyword evidence="9 10" id="KW-0496">Mitochondrion</keyword>
<dbReference type="PANTHER" id="PTHR11058">
    <property type="entry name" value="NADH-UBIQUINONE OXIDOREDUCTASE CHAIN 3"/>
    <property type="match status" value="1"/>
</dbReference>
<sequence length="116" mass="13635">MHFMIMMSLLILILMILLFIISFFVSKKNIKELEKSSPFECGMNPLYNFSTPFSIQFFLIAILFMIFDVEIALIIPLPMTSMMNLLLLFISSYMFLLILLIGLIYEWFNGALEWNK</sequence>
<geneLocation type="mitochondrion" evidence="10"/>
<dbReference type="EC" id="7.1.1.2" evidence="9"/>
<feature type="transmembrane region" description="Helical" evidence="9">
    <location>
        <begin position="53"/>
        <end position="73"/>
    </location>
</feature>
<evidence type="ECO:0000256" key="6">
    <source>
        <dbReference type="ARBA" id="ARBA00022989"/>
    </source>
</evidence>
<evidence type="ECO:0000256" key="7">
    <source>
        <dbReference type="ARBA" id="ARBA00023136"/>
    </source>
</evidence>
<accession>A0A9E7V4F7</accession>
<keyword evidence="7 9" id="KW-0472">Membrane</keyword>
<gene>
    <name evidence="10" type="primary">nad3</name>
</gene>
<keyword evidence="6 9" id="KW-1133">Transmembrane helix</keyword>
<comment type="function">
    <text evidence="9">Core subunit of the mitochondrial membrane respiratory chain NADH dehydrogenase (Complex I) which catalyzes electron transfer from NADH through the respiratory chain, using ubiquinone as an electron acceptor. Essential for the catalytic activity of complex I.</text>
</comment>
<keyword evidence="9" id="KW-0679">Respiratory chain</keyword>
<feature type="transmembrane region" description="Helical" evidence="9">
    <location>
        <begin position="85"/>
        <end position="108"/>
    </location>
</feature>
<keyword evidence="9" id="KW-1278">Translocase</keyword>
<dbReference type="GO" id="GO:0008137">
    <property type="term" value="F:NADH dehydrogenase (ubiquinone) activity"/>
    <property type="evidence" value="ECO:0007669"/>
    <property type="project" value="UniProtKB-UniRule"/>
</dbReference>
<dbReference type="GO" id="GO:0031966">
    <property type="term" value="C:mitochondrial membrane"/>
    <property type="evidence" value="ECO:0007669"/>
    <property type="project" value="UniProtKB-SubCell"/>
</dbReference>
<name>A0A9E7V4F7_9CHEL</name>
<comment type="similarity">
    <text evidence="2 9">Belongs to the complex I subunit 3 family.</text>
</comment>
<dbReference type="EMBL" id="OK583907">
    <property type="protein sequence ID" value="UYX57756.1"/>
    <property type="molecule type" value="Genomic_DNA"/>
</dbReference>
<evidence type="ECO:0000313" key="10">
    <source>
        <dbReference type="EMBL" id="UYX57756.1"/>
    </source>
</evidence>
<protein>
    <recommendedName>
        <fullName evidence="3 9">NADH-ubiquinone oxidoreductase chain 3</fullName>
        <ecNumber evidence="9">7.1.1.2</ecNumber>
    </recommendedName>
</protein>
<proteinExistence type="inferred from homology"/>
<dbReference type="GO" id="GO:0030964">
    <property type="term" value="C:NADH dehydrogenase complex"/>
    <property type="evidence" value="ECO:0007669"/>
    <property type="project" value="TreeGrafter"/>
</dbReference>